<dbReference type="InterPro" id="IPR002931">
    <property type="entry name" value="Transglutaminase-like"/>
</dbReference>
<dbReference type="Proteomes" id="UP000177622">
    <property type="component" value="Unassembled WGS sequence"/>
</dbReference>
<feature type="compositionally biased region" description="Pro residues" evidence="6">
    <location>
        <begin position="59"/>
        <end position="74"/>
    </location>
</feature>
<feature type="compositionally biased region" description="Low complexity" evidence="6">
    <location>
        <begin position="75"/>
        <end position="87"/>
    </location>
</feature>
<dbReference type="Gene3D" id="3.10.620.30">
    <property type="match status" value="1"/>
</dbReference>
<dbReference type="EMBL" id="LXJU01000001">
    <property type="protein sequence ID" value="OGE58140.1"/>
    <property type="molecule type" value="Genomic_DNA"/>
</dbReference>
<protein>
    <recommendedName>
        <fullName evidence="5">Protein PNG1</fullName>
    </recommendedName>
    <alternativeName>
        <fullName evidence="4">Protein png1</fullName>
    </alternativeName>
</protein>
<evidence type="ECO:0000313" key="8">
    <source>
        <dbReference type="EMBL" id="OGE58140.1"/>
    </source>
</evidence>
<feature type="domain" description="Transglutaminase-like" evidence="7">
    <location>
        <begin position="241"/>
        <end position="296"/>
    </location>
</feature>
<dbReference type="RefSeq" id="XP_022493563.1">
    <property type="nucleotide sequence ID" value="XM_022627074.1"/>
</dbReference>
<dbReference type="AlphaFoldDB" id="A0A1F5LY94"/>
<evidence type="ECO:0000256" key="1">
    <source>
        <dbReference type="ARBA" id="ARBA00009390"/>
    </source>
</evidence>
<proteinExistence type="inferred from homology"/>
<dbReference type="FunFam" id="3.10.620.30:FF:000004">
    <property type="entry name" value="Peptidase (PNG1)"/>
    <property type="match status" value="1"/>
</dbReference>
<accession>A0A1F5LY94</accession>
<evidence type="ECO:0000256" key="6">
    <source>
        <dbReference type="SAM" id="MobiDB-lite"/>
    </source>
</evidence>
<evidence type="ECO:0000259" key="7">
    <source>
        <dbReference type="SMART" id="SM00460"/>
    </source>
</evidence>
<dbReference type="GO" id="GO:0036503">
    <property type="term" value="P:ERAD pathway"/>
    <property type="evidence" value="ECO:0007669"/>
    <property type="project" value="UniProtKB-ARBA"/>
</dbReference>
<dbReference type="PANTHER" id="PTHR12143">
    <property type="entry name" value="PEPTIDE N-GLYCANASE PNGASE -RELATED"/>
    <property type="match status" value="1"/>
</dbReference>
<dbReference type="FunFam" id="2.20.25.10:FF:000011">
    <property type="entry name" value="peptide-N(4)-(N-acetyl-beta- glucosaminyl)asparagine amidase"/>
    <property type="match status" value="1"/>
</dbReference>
<evidence type="ECO:0000256" key="4">
    <source>
        <dbReference type="ARBA" id="ARBA00071430"/>
    </source>
</evidence>
<dbReference type="SUPFAM" id="SSF54001">
    <property type="entry name" value="Cysteine proteinases"/>
    <property type="match status" value="1"/>
</dbReference>
<evidence type="ECO:0000256" key="2">
    <source>
        <dbReference type="ARBA" id="ARBA00022723"/>
    </source>
</evidence>
<dbReference type="GeneID" id="34571808"/>
<gene>
    <name evidence="8" type="ORF">PENARI_c001G11968</name>
</gene>
<dbReference type="Gene3D" id="2.20.25.10">
    <property type="match status" value="1"/>
</dbReference>
<keyword evidence="9" id="KW-1185">Reference proteome</keyword>
<keyword evidence="2" id="KW-0479">Metal-binding</keyword>
<dbReference type="STRING" id="1835702.A0A1F5LY94"/>
<dbReference type="InterPro" id="IPR050883">
    <property type="entry name" value="PNGase"/>
</dbReference>
<evidence type="ECO:0000256" key="3">
    <source>
        <dbReference type="ARBA" id="ARBA00022833"/>
    </source>
</evidence>
<sequence length="491" mass="54971">MADGRHRSAQPTAKDYDATTLTHEFEQLMRTKRFNRLQEQSQPRSRTQSPAPFTMSSPSIPPPPSRAPPPPPSAGAPAASPKPSNSALRGLPVFPSPPQDPASLKFFNLLKGLSVTPTKYENPGLLDEALCVIPLDRLYSEAEEESQIMQAQAASVGGKPEWGYQDCVIRALLRWFKGSFFQFVNNPPCSKCHMPTIAQGMTPPTPDETARGASRVELYRCSDNSCGAHERFPRYSDVWQLLQSRRGRVGEWANCFSMFCRAVGARVRWVWNSEDYVWTEVYSEHQRRWVHVDACEGAWDQPRLYTEGWQRKISYCVAFSIDGATDVTRRYVRSFSRHGSPRTRAPEEVVLWSIHEIRRKRREGLKATDLRRLQKEDEREEKELRCYMASALAAEINNMLPRHLVGRPEDQKHPGARQGASTEWLAARGHGNTGPDRSPEGRLLSYGGLAGASTFIQSLGVADSLTKATAVALGDQPAPLESPAPHHAMHT</sequence>
<comment type="caution">
    <text evidence="8">The sequence shown here is derived from an EMBL/GenBank/DDBJ whole genome shotgun (WGS) entry which is preliminary data.</text>
</comment>
<organism evidence="8 9">
    <name type="scientific">Penicillium arizonense</name>
    <dbReference type="NCBI Taxonomy" id="1835702"/>
    <lineage>
        <taxon>Eukaryota</taxon>
        <taxon>Fungi</taxon>
        <taxon>Dikarya</taxon>
        <taxon>Ascomycota</taxon>
        <taxon>Pezizomycotina</taxon>
        <taxon>Eurotiomycetes</taxon>
        <taxon>Eurotiomycetidae</taxon>
        <taxon>Eurotiales</taxon>
        <taxon>Aspergillaceae</taxon>
        <taxon>Penicillium</taxon>
    </lineage>
</organism>
<dbReference type="Pfam" id="PF01841">
    <property type="entry name" value="Transglut_core"/>
    <property type="match status" value="1"/>
</dbReference>
<feature type="compositionally biased region" description="Polar residues" evidence="6">
    <location>
        <begin position="37"/>
        <end position="55"/>
    </location>
</feature>
<dbReference type="GO" id="GO:0046872">
    <property type="term" value="F:metal ion binding"/>
    <property type="evidence" value="ECO:0007669"/>
    <property type="project" value="UniProtKB-KW"/>
</dbReference>
<dbReference type="GO" id="GO:0000224">
    <property type="term" value="F:peptide-N4-(N-acetyl-beta-glucosaminyl)asparagine amidase activity"/>
    <property type="evidence" value="ECO:0007669"/>
    <property type="project" value="UniProtKB-ARBA"/>
</dbReference>
<dbReference type="GO" id="GO:0005634">
    <property type="term" value="C:nucleus"/>
    <property type="evidence" value="ECO:0007669"/>
    <property type="project" value="TreeGrafter"/>
</dbReference>
<keyword evidence="3" id="KW-0862">Zinc</keyword>
<evidence type="ECO:0000313" key="9">
    <source>
        <dbReference type="Proteomes" id="UP000177622"/>
    </source>
</evidence>
<dbReference type="SMART" id="SM00460">
    <property type="entry name" value="TGc"/>
    <property type="match status" value="1"/>
</dbReference>
<reference evidence="8 9" key="1">
    <citation type="journal article" date="2016" name="Sci. Rep.">
        <title>Penicillium arizonense, a new, genome sequenced fungal species, reveals a high chemical diversity in secreted metabolites.</title>
        <authorList>
            <person name="Grijseels S."/>
            <person name="Nielsen J.C."/>
            <person name="Randelovic M."/>
            <person name="Nielsen J."/>
            <person name="Nielsen K.F."/>
            <person name="Workman M."/>
            <person name="Frisvad J.C."/>
        </authorList>
    </citation>
    <scope>NUCLEOTIDE SEQUENCE [LARGE SCALE GENOMIC DNA]</scope>
    <source>
        <strain evidence="8 9">CBS 141311</strain>
    </source>
</reference>
<dbReference type="InterPro" id="IPR038765">
    <property type="entry name" value="Papain-like_cys_pep_sf"/>
</dbReference>
<feature type="region of interest" description="Disordered" evidence="6">
    <location>
        <begin position="1"/>
        <end position="95"/>
    </location>
</feature>
<comment type="similarity">
    <text evidence="1">Belongs to the transglutaminase-like superfamily. PNGase family.</text>
</comment>
<dbReference type="GO" id="GO:0005829">
    <property type="term" value="C:cytosol"/>
    <property type="evidence" value="ECO:0007669"/>
    <property type="project" value="TreeGrafter"/>
</dbReference>
<dbReference type="OrthoDB" id="409136at2759"/>
<dbReference type="PANTHER" id="PTHR12143:SF19">
    <property type="entry name" value="PEPTIDE-N(4)-(N-ACETYL-BETA-GLUCOSAMINYL)ASPARAGINE AMIDASE"/>
    <property type="match status" value="1"/>
</dbReference>
<name>A0A1F5LY94_PENAI</name>
<evidence type="ECO:0000256" key="5">
    <source>
        <dbReference type="ARBA" id="ARBA00071953"/>
    </source>
</evidence>
<dbReference type="GO" id="GO:0006516">
    <property type="term" value="P:glycoprotein catabolic process"/>
    <property type="evidence" value="ECO:0007669"/>
    <property type="project" value="TreeGrafter"/>
</dbReference>